<dbReference type="Proteomes" id="UP000007431">
    <property type="component" value="Unassembled WGS sequence"/>
</dbReference>
<sequence>MKVLRLETDGGKSPVEELKLILIPPRVLPQILTPRPRFPTSTADLPPGSPPACRSTLLDYSGSVRADEKLRVADPPPRLPKSATEETL</sequence>
<dbReference type="VEuPathDB" id="FungiDB:SCHCODRAFT_02661864"/>
<dbReference type="EMBL" id="GL377303">
    <property type="protein sequence ID" value="EFJ00867.1"/>
    <property type="molecule type" value="Genomic_DNA"/>
</dbReference>
<evidence type="ECO:0000313" key="2">
    <source>
        <dbReference type="EMBL" id="EFJ00867.1"/>
    </source>
</evidence>
<dbReference type="InParanoid" id="D8PVI7"/>
<reference evidence="2 3" key="1">
    <citation type="journal article" date="2010" name="Nat. Biotechnol.">
        <title>Genome sequence of the model mushroom Schizophyllum commune.</title>
        <authorList>
            <person name="Ohm R.A."/>
            <person name="de Jong J.F."/>
            <person name="Lugones L.G."/>
            <person name="Aerts A."/>
            <person name="Kothe E."/>
            <person name="Stajich J.E."/>
            <person name="de Vries R.P."/>
            <person name="Record E."/>
            <person name="Levasseur A."/>
            <person name="Baker S.E."/>
            <person name="Bartholomew K.A."/>
            <person name="Coutinho P.M."/>
            <person name="Erdmann S."/>
            <person name="Fowler T.J."/>
            <person name="Gathman A.C."/>
            <person name="Lombard V."/>
            <person name="Henrissat B."/>
            <person name="Knabe N."/>
            <person name="Kuees U."/>
            <person name="Lilly W.W."/>
            <person name="Lindquist E."/>
            <person name="Lucas S."/>
            <person name="Magnuson J.K."/>
            <person name="Piumi F."/>
            <person name="Raudaskoski M."/>
            <person name="Salamov A."/>
            <person name="Schmutz J."/>
            <person name="Schwarze F.W.M.R."/>
            <person name="vanKuyk P.A."/>
            <person name="Horton J.S."/>
            <person name="Grigoriev I.V."/>
            <person name="Woesten H.A.B."/>
        </authorList>
    </citation>
    <scope>NUCLEOTIDE SEQUENCE [LARGE SCALE GENOMIC DNA]</scope>
    <source>
        <strain evidence="3">H4-8 / FGSC 9210</strain>
    </source>
</reference>
<feature type="region of interest" description="Disordered" evidence="1">
    <location>
        <begin position="68"/>
        <end position="88"/>
    </location>
</feature>
<evidence type="ECO:0000256" key="1">
    <source>
        <dbReference type="SAM" id="MobiDB-lite"/>
    </source>
</evidence>
<evidence type="ECO:0000313" key="3">
    <source>
        <dbReference type="Proteomes" id="UP000007431"/>
    </source>
</evidence>
<feature type="non-terminal residue" evidence="2">
    <location>
        <position position="88"/>
    </location>
</feature>
<gene>
    <name evidence="2" type="ORF">SCHCODRAFT_105211</name>
</gene>
<dbReference type="AlphaFoldDB" id="D8PVI7"/>
<name>D8PVI7_SCHCM</name>
<organism evidence="3">
    <name type="scientific">Schizophyllum commune (strain H4-8 / FGSC 9210)</name>
    <name type="common">Split gill fungus</name>
    <dbReference type="NCBI Taxonomy" id="578458"/>
    <lineage>
        <taxon>Eukaryota</taxon>
        <taxon>Fungi</taxon>
        <taxon>Dikarya</taxon>
        <taxon>Basidiomycota</taxon>
        <taxon>Agaricomycotina</taxon>
        <taxon>Agaricomycetes</taxon>
        <taxon>Agaricomycetidae</taxon>
        <taxon>Agaricales</taxon>
        <taxon>Schizophyllaceae</taxon>
        <taxon>Schizophyllum</taxon>
    </lineage>
</organism>
<proteinExistence type="predicted"/>
<dbReference type="HOGENOM" id="CLU_2470375_0_0_1"/>
<keyword evidence="3" id="KW-1185">Reference proteome</keyword>
<accession>D8PVI7</accession>
<protein>
    <submittedName>
        <fullName evidence="2">Uncharacterized protein</fullName>
    </submittedName>
</protein>